<protein>
    <recommendedName>
        <fullName evidence="4">DUF460 domain-containing protein</fullName>
    </recommendedName>
</protein>
<reference evidence="2 3" key="1">
    <citation type="submission" date="2007-10" db="EMBL/GenBank/DDBJ databases">
        <title>Complete sequence of Caldivirga maquilingensis IC-167.</title>
        <authorList>
            <consortium name="US DOE Joint Genome Institute"/>
            <person name="Copeland A."/>
            <person name="Lucas S."/>
            <person name="Lapidus A."/>
            <person name="Barry K."/>
            <person name="Glavina del Rio T."/>
            <person name="Dalin E."/>
            <person name="Tice H."/>
            <person name="Pitluck S."/>
            <person name="Saunders E."/>
            <person name="Brettin T."/>
            <person name="Bruce D."/>
            <person name="Detter J.C."/>
            <person name="Han C."/>
            <person name="Schmutz J."/>
            <person name="Larimer F."/>
            <person name="Land M."/>
            <person name="Hauser L."/>
            <person name="Kyrpides N."/>
            <person name="Ivanova N."/>
            <person name="Biddle J.F."/>
            <person name="Zhang Z."/>
            <person name="Fitz-Gibbon S.T."/>
            <person name="Lowe T.M."/>
            <person name="Saltikov C."/>
            <person name="House C.H."/>
            <person name="Richardson P."/>
        </authorList>
    </citation>
    <scope>NUCLEOTIDE SEQUENCE [LARGE SCALE GENOMIC DNA]</scope>
    <source>
        <strain evidence="3">ATCC 700844 / DSM 13496 / JCM 10307 / IC-167</strain>
    </source>
</reference>
<dbReference type="EMBL" id="CP000852">
    <property type="protein sequence ID" value="ABW01698.1"/>
    <property type="molecule type" value="Genomic_DNA"/>
</dbReference>
<dbReference type="PANTHER" id="PTHR40707:SF1">
    <property type="entry name" value="DUF460 DOMAIN-CONTAINING PROTEIN"/>
    <property type="match status" value="1"/>
</dbReference>
<gene>
    <name evidence="2" type="ordered locus">Cmaq_0863</name>
</gene>
<accession>A8MD42</accession>
<dbReference type="AlphaFoldDB" id="A8MD42"/>
<dbReference type="GeneID" id="5709724"/>
<keyword evidence="1" id="KW-0175">Coiled coil</keyword>
<dbReference type="HOGENOM" id="CLU_027052_1_0_2"/>
<evidence type="ECO:0008006" key="4">
    <source>
        <dbReference type="Google" id="ProtNLM"/>
    </source>
</evidence>
<proteinExistence type="predicted"/>
<dbReference type="OrthoDB" id="15228at2157"/>
<dbReference type="Proteomes" id="UP000001137">
    <property type="component" value="Chromosome"/>
</dbReference>
<evidence type="ECO:0000256" key="1">
    <source>
        <dbReference type="SAM" id="Coils"/>
    </source>
</evidence>
<dbReference type="PANTHER" id="PTHR40707">
    <property type="entry name" value="POSSIBLE NUCLEASE OF RNASE H FOLD, RUVC/YQGF FAMILY"/>
    <property type="match status" value="1"/>
</dbReference>
<sequence length="639" mass="72050">MSSRVLGIDIRPGGNFSYIVMNSDGAITADGVANPDELIRVIKRYKPSLVAVDNIREILELGGRFLKRMSKLPSVPQVIQVTRLPDGSEVKMEDLVRKYLGINVGLLTPEETAKYTAELALRGIGSTVKLFENETKIIVKALISTRQGGQSRRRFERNIAIRVRQIVKNITESLNKANLDYDVFYHRDSEGVRSALIIVYADKSIVRRFVKPIKSMDVKVTLEQIISSSIKFLSPNSSYVEASPKSKTRLIVGVDPGIVTGLALMSLDGKVLALFSGRNMSRRRVLSLVYEYGTPIVVATDVSKPSDYVKKLSSMIGAVLYHPERDMQIVEKANIALKLSEKDNVKVKTPHERDALAAAYKAFINYVDKFNKIDEILNELPIQVNSDEVKELVVKGLPIRDALSRVLSRSINQECKTEVIVRNQQQECKCADEVKELKDYVKLLEEKISRLEDENIRLKDEVNRLYTLKYSPPDQSLASKVRLLESRIELETKRIKELNDILNNVKSIIAEALFNNNYAFAVRVNNTGELNQVISRGYLPIMRFQDIASLVDLSKGWSGIVITMDEAGSRAIRQLFKMGITAVPLPKVLALDVNDNIKVIDMNKLSEYVNELKSVLSEVDYDTLENLINEYKIGRKRIQ</sequence>
<dbReference type="InterPro" id="IPR007408">
    <property type="entry name" value="DUF460"/>
</dbReference>
<dbReference type="Pfam" id="PF04312">
    <property type="entry name" value="DUF460"/>
    <property type="match status" value="1"/>
</dbReference>
<name>A8MD42_CALMQ</name>
<dbReference type="KEGG" id="cma:Cmaq_0863"/>
<keyword evidence="3" id="KW-1185">Reference proteome</keyword>
<feature type="coiled-coil region" evidence="1">
    <location>
        <begin position="434"/>
        <end position="501"/>
    </location>
</feature>
<dbReference type="RefSeq" id="WP_012185917.1">
    <property type="nucleotide sequence ID" value="NC_009954.1"/>
</dbReference>
<evidence type="ECO:0000313" key="2">
    <source>
        <dbReference type="EMBL" id="ABW01698.1"/>
    </source>
</evidence>
<dbReference type="eggNOG" id="arCOG04219">
    <property type="taxonomic scope" value="Archaea"/>
</dbReference>
<evidence type="ECO:0000313" key="3">
    <source>
        <dbReference type="Proteomes" id="UP000001137"/>
    </source>
</evidence>
<dbReference type="STRING" id="397948.Cmaq_0863"/>
<organism evidence="2 3">
    <name type="scientific">Caldivirga maquilingensis (strain ATCC 700844 / DSM 13496 / JCM 10307 / IC-167)</name>
    <dbReference type="NCBI Taxonomy" id="397948"/>
    <lineage>
        <taxon>Archaea</taxon>
        <taxon>Thermoproteota</taxon>
        <taxon>Thermoprotei</taxon>
        <taxon>Thermoproteales</taxon>
        <taxon>Thermoproteaceae</taxon>
        <taxon>Caldivirga</taxon>
    </lineage>
</organism>